<protein>
    <recommendedName>
        <fullName evidence="5">Leucine-rich repeat-containing protein 43</fullName>
    </recommendedName>
</protein>
<evidence type="ECO:0000313" key="4">
    <source>
        <dbReference type="Proteomes" id="UP000791440"/>
    </source>
</evidence>
<accession>A0A921YQZ3</accession>
<dbReference type="PANTHER" id="PTHR15454">
    <property type="entry name" value="NISCHARIN RELATED"/>
    <property type="match status" value="1"/>
</dbReference>
<reference evidence="3" key="1">
    <citation type="journal article" date="2016" name="Insect Biochem. Mol. Biol.">
        <title>Multifaceted biological insights from a draft genome sequence of the tobacco hornworm moth, Manduca sexta.</title>
        <authorList>
            <person name="Kanost M.R."/>
            <person name="Arrese E.L."/>
            <person name="Cao X."/>
            <person name="Chen Y.R."/>
            <person name="Chellapilla S."/>
            <person name="Goldsmith M.R."/>
            <person name="Grosse-Wilde E."/>
            <person name="Heckel D.G."/>
            <person name="Herndon N."/>
            <person name="Jiang H."/>
            <person name="Papanicolaou A."/>
            <person name="Qu J."/>
            <person name="Soulages J.L."/>
            <person name="Vogel H."/>
            <person name="Walters J."/>
            <person name="Waterhouse R.M."/>
            <person name="Ahn S.J."/>
            <person name="Almeida F.C."/>
            <person name="An C."/>
            <person name="Aqrawi P."/>
            <person name="Bretschneider A."/>
            <person name="Bryant W.B."/>
            <person name="Bucks S."/>
            <person name="Chao H."/>
            <person name="Chevignon G."/>
            <person name="Christen J.M."/>
            <person name="Clarke D.F."/>
            <person name="Dittmer N.T."/>
            <person name="Ferguson L.C.F."/>
            <person name="Garavelou S."/>
            <person name="Gordon K.H.J."/>
            <person name="Gunaratna R.T."/>
            <person name="Han Y."/>
            <person name="Hauser F."/>
            <person name="He Y."/>
            <person name="Heidel-Fischer H."/>
            <person name="Hirsh A."/>
            <person name="Hu Y."/>
            <person name="Jiang H."/>
            <person name="Kalra D."/>
            <person name="Klinner C."/>
            <person name="Konig C."/>
            <person name="Kovar C."/>
            <person name="Kroll A.R."/>
            <person name="Kuwar S.S."/>
            <person name="Lee S.L."/>
            <person name="Lehman R."/>
            <person name="Li K."/>
            <person name="Li Z."/>
            <person name="Liang H."/>
            <person name="Lovelace S."/>
            <person name="Lu Z."/>
            <person name="Mansfield J.H."/>
            <person name="McCulloch K.J."/>
            <person name="Mathew T."/>
            <person name="Morton B."/>
            <person name="Muzny D.M."/>
            <person name="Neunemann D."/>
            <person name="Ongeri F."/>
            <person name="Pauchet Y."/>
            <person name="Pu L.L."/>
            <person name="Pyrousis I."/>
            <person name="Rao X.J."/>
            <person name="Redding A."/>
            <person name="Roesel C."/>
            <person name="Sanchez-Gracia A."/>
            <person name="Schaack S."/>
            <person name="Shukla A."/>
            <person name="Tetreau G."/>
            <person name="Wang Y."/>
            <person name="Xiong G.H."/>
            <person name="Traut W."/>
            <person name="Walsh T.K."/>
            <person name="Worley K.C."/>
            <person name="Wu D."/>
            <person name="Wu W."/>
            <person name="Wu Y.Q."/>
            <person name="Zhang X."/>
            <person name="Zou Z."/>
            <person name="Zucker H."/>
            <person name="Briscoe A.D."/>
            <person name="Burmester T."/>
            <person name="Clem R.J."/>
            <person name="Feyereisen R."/>
            <person name="Grimmelikhuijzen C.J.P."/>
            <person name="Hamodrakas S.J."/>
            <person name="Hansson B.S."/>
            <person name="Huguet E."/>
            <person name="Jermiin L.S."/>
            <person name="Lan Q."/>
            <person name="Lehman H.K."/>
            <person name="Lorenzen M."/>
            <person name="Merzendorfer H."/>
            <person name="Michalopoulos I."/>
            <person name="Morton D.B."/>
            <person name="Muthukrishnan S."/>
            <person name="Oakeshott J.G."/>
            <person name="Palmer W."/>
            <person name="Park Y."/>
            <person name="Passarelli A.L."/>
            <person name="Rozas J."/>
            <person name="Schwartz L.M."/>
            <person name="Smith W."/>
            <person name="Southgate A."/>
            <person name="Vilcinskas A."/>
            <person name="Vogt R."/>
            <person name="Wang P."/>
            <person name="Werren J."/>
            <person name="Yu X.Q."/>
            <person name="Zhou J.J."/>
            <person name="Brown S.J."/>
            <person name="Scherer S.E."/>
            <person name="Richards S."/>
            <person name="Blissard G.W."/>
        </authorList>
    </citation>
    <scope>NUCLEOTIDE SEQUENCE</scope>
</reference>
<name>A0A921YQZ3_MANSE</name>
<dbReference type="PANTHER" id="PTHR15454:SF19">
    <property type="entry name" value="LEUCINE-RICH REPEAT-CONTAINING PROTEIN 51"/>
    <property type="match status" value="1"/>
</dbReference>
<evidence type="ECO:0000256" key="2">
    <source>
        <dbReference type="ARBA" id="ARBA00022737"/>
    </source>
</evidence>
<evidence type="ECO:0000256" key="1">
    <source>
        <dbReference type="ARBA" id="ARBA00022614"/>
    </source>
</evidence>
<gene>
    <name evidence="3" type="ORF">O3G_MSEX003177</name>
</gene>
<dbReference type="GO" id="GO:0005737">
    <property type="term" value="C:cytoplasm"/>
    <property type="evidence" value="ECO:0007669"/>
    <property type="project" value="TreeGrafter"/>
</dbReference>
<evidence type="ECO:0000313" key="3">
    <source>
        <dbReference type="EMBL" id="KAG6443996.1"/>
    </source>
</evidence>
<dbReference type="AlphaFoldDB" id="A0A921YQZ3"/>
<comment type="caution">
    <text evidence="3">The sequence shown here is derived from an EMBL/GenBank/DDBJ whole genome shotgun (WGS) entry which is preliminary data.</text>
</comment>
<keyword evidence="2" id="KW-0677">Repeat</keyword>
<reference evidence="3" key="2">
    <citation type="submission" date="2020-12" db="EMBL/GenBank/DDBJ databases">
        <authorList>
            <person name="Kanost M."/>
        </authorList>
    </citation>
    <scope>NUCLEOTIDE SEQUENCE</scope>
</reference>
<evidence type="ECO:0008006" key="5">
    <source>
        <dbReference type="Google" id="ProtNLM"/>
    </source>
</evidence>
<organism evidence="3 4">
    <name type="scientific">Manduca sexta</name>
    <name type="common">Tobacco hawkmoth</name>
    <name type="synonym">Tobacco hornworm</name>
    <dbReference type="NCBI Taxonomy" id="7130"/>
    <lineage>
        <taxon>Eukaryota</taxon>
        <taxon>Metazoa</taxon>
        <taxon>Ecdysozoa</taxon>
        <taxon>Arthropoda</taxon>
        <taxon>Hexapoda</taxon>
        <taxon>Insecta</taxon>
        <taxon>Pterygota</taxon>
        <taxon>Neoptera</taxon>
        <taxon>Endopterygota</taxon>
        <taxon>Lepidoptera</taxon>
        <taxon>Glossata</taxon>
        <taxon>Ditrysia</taxon>
        <taxon>Bombycoidea</taxon>
        <taxon>Sphingidae</taxon>
        <taxon>Sphinginae</taxon>
        <taxon>Sphingini</taxon>
        <taxon>Manduca</taxon>
    </lineage>
</organism>
<proteinExistence type="predicted"/>
<keyword evidence="1" id="KW-0433">Leucine-rich repeat</keyword>
<sequence>MPPKPKETVKKPTPQIARPAISNATLLYIPEDVVEGFQERIETGIHWTLIEEAARHHKQRCFKEDIPRVSFSEALENKIHTSILRGFLDEDSKLSLDEQWELILPTILWDNEKFSNDEGKTCFRSCNSITNDLVKLIKKAVKVGDRGILQKDLKQVQVLRVNDSKMTHLDSGLTEFKNLVTLNLCGNFIEHIDCGFMPSNLRILELQANRISNVVLFAQYLPRDLIYLGLSRNLLTSDNIEGLVHLPQNITVLDLSENDIYNMEPLLDVLVRLPNLTSLMLSGNPCSVCAAYARTLTMLLQRLKWLDSREILPVDRSLEPFEPHPDDLRSAYFNFTILRIMSAPQPPKPEKGATTTFHVELEIPLLDSTRRKFLMFRRNESLTEMLPPPEDDEWPVHKLPSNFVESKSCKSVEGEGSSHESDIYRRLTTKNSREICHFTTFESNKVQWNKVMNFQEPTVRIFCPDLTALRDTFRSVITVKLIYSVTSTAKQGKPDKKSGQFMKGSGEQRAVLASIKCALRSPDWSQSSQHFHWDDSLGTNDAIHWGDGDLSVSVDSFLLSVFLFEEYLQTLR</sequence>
<dbReference type="Proteomes" id="UP000791440">
    <property type="component" value="Unassembled WGS sequence"/>
</dbReference>
<dbReference type="PROSITE" id="PS51450">
    <property type="entry name" value="LRR"/>
    <property type="match status" value="1"/>
</dbReference>
<dbReference type="EMBL" id="JH668307">
    <property type="protein sequence ID" value="KAG6443996.1"/>
    <property type="molecule type" value="Genomic_DNA"/>
</dbReference>
<keyword evidence="4" id="KW-1185">Reference proteome</keyword>
<dbReference type="InterPro" id="IPR001611">
    <property type="entry name" value="Leu-rich_rpt"/>
</dbReference>